<proteinExistence type="predicted"/>
<evidence type="ECO:0000313" key="2">
    <source>
        <dbReference type="Proteomes" id="UP001163321"/>
    </source>
</evidence>
<dbReference type="Proteomes" id="UP001163321">
    <property type="component" value="Chromosome 11"/>
</dbReference>
<sequence>MPRLTRSDHIVTSSRINRGQITPEINPTSLKRRANSKYQKREEIKVDKANCSNATTRAAAHSHINGWKVLPIQIRSSSPTQLRLEGAGLKPSSLIPFDLILQQYPHKLKVTREWIQRTTRDFPCAEGYSTLISPEK</sequence>
<comment type="caution">
    <text evidence="1">The sequence shown here is derived from an EMBL/GenBank/DDBJ whole genome shotgun (WGS) entry which is preliminary data.</text>
</comment>
<name>A0ACC0WLR7_9STRA</name>
<keyword evidence="2" id="KW-1185">Reference proteome</keyword>
<organism evidence="1 2">
    <name type="scientific">Peronosclerospora sorghi</name>
    <dbReference type="NCBI Taxonomy" id="230839"/>
    <lineage>
        <taxon>Eukaryota</taxon>
        <taxon>Sar</taxon>
        <taxon>Stramenopiles</taxon>
        <taxon>Oomycota</taxon>
        <taxon>Peronosporomycetes</taxon>
        <taxon>Peronosporales</taxon>
        <taxon>Peronosporaceae</taxon>
        <taxon>Peronosclerospora</taxon>
    </lineage>
</organism>
<accession>A0ACC0WLR7</accession>
<reference evidence="1 2" key="1">
    <citation type="journal article" date="2022" name="bioRxiv">
        <title>The genome of the oomycete Peronosclerospora sorghi, a cosmopolitan pathogen of maize and sorghum, is inflated with dispersed pseudogenes.</title>
        <authorList>
            <person name="Fletcher K."/>
            <person name="Martin F."/>
            <person name="Isakeit T."/>
            <person name="Cavanaugh K."/>
            <person name="Magill C."/>
            <person name="Michelmore R."/>
        </authorList>
    </citation>
    <scope>NUCLEOTIDE SEQUENCE [LARGE SCALE GENOMIC DNA]</scope>
    <source>
        <strain evidence="1">P6</strain>
    </source>
</reference>
<protein>
    <submittedName>
        <fullName evidence="1">Uncharacterized protein</fullName>
    </submittedName>
</protein>
<dbReference type="EMBL" id="CM047590">
    <property type="protein sequence ID" value="KAI9919702.1"/>
    <property type="molecule type" value="Genomic_DNA"/>
</dbReference>
<evidence type="ECO:0000313" key="1">
    <source>
        <dbReference type="EMBL" id="KAI9919702.1"/>
    </source>
</evidence>
<gene>
    <name evidence="1" type="ORF">PsorP6_017796</name>
</gene>